<feature type="transmembrane region" description="Helical" evidence="2">
    <location>
        <begin position="12"/>
        <end position="30"/>
    </location>
</feature>
<comment type="caution">
    <text evidence="3">The sequence shown here is derived from an EMBL/GenBank/DDBJ whole genome shotgun (WGS) entry which is preliminary data.</text>
</comment>
<keyword evidence="2" id="KW-1133">Transmembrane helix</keyword>
<dbReference type="Pfam" id="PF02630">
    <property type="entry name" value="SCO1-SenC"/>
    <property type="match status" value="1"/>
</dbReference>
<sequence>MSNTTQKRNFSKVIILAIVLLVPGFLYLLLNRIGSNEYVKLPIYGEKSLSGKMNRKMGREIPDTTYHQLTPIEFINSRGDSIHFLASDTVITVVHLFYTKDTTLSRVMMDNLYAIANRFKNNSSLRLLSISVDPYDNPESLKNYVRSYDALIGKYWDAVSSSHTDMLKYAREEMLVDAMRNPADTNAFVISNNYLLIDSQRRIRGFYDINLKTEVDRLEDEIKLQLVEEIRNNPLKVEKR</sequence>
<evidence type="ECO:0000313" key="3">
    <source>
        <dbReference type="EMBL" id="TJZ61168.1"/>
    </source>
</evidence>
<keyword evidence="2" id="KW-0472">Membrane</keyword>
<gene>
    <name evidence="3" type="ORF">FAZ15_08165</name>
</gene>
<accession>A0A4V6WHW1</accession>
<dbReference type="AlphaFoldDB" id="A0A4V6WHW1"/>
<protein>
    <submittedName>
        <fullName evidence="3">Photosynthetic protein synthase I</fullName>
    </submittedName>
</protein>
<dbReference type="Proteomes" id="UP000306808">
    <property type="component" value="Unassembled WGS sequence"/>
</dbReference>
<keyword evidence="2" id="KW-0812">Transmembrane</keyword>
<dbReference type="EMBL" id="SUME01000003">
    <property type="protein sequence ID" value="TJZ61168.1"/>
    <property type="molecule type" value="Genomic_DNA"/>
</dbReference>
<reference evidence="3 4" key="1">
    <citation type="submission" date="2019-04" db="EMBL/GenBank/DDBJ databases">
        <title>Sphingobacterium olei sp. nov., isolated from oil-contaminated soil.</title>
        <authorList>
            <person name="Liu B."/>
        </authorList>
    </citation>
    <scope>NUCLEOTIDE SEQUENCE [LARGE SCALE GENOMIC DNA]</scope>
    <source>
        <strain evidence="3 4">HAL-9</strain>
    </source>
</reference>
<dbReference type="InterPro" id="IPR036249">
    <property type="entry name" value="Thioredoxin-like_sf"/>
</dbReference>
<dbReference type="RefSeq" id="WP_136900826.1">
    <property type="nucleotide sequence ID" value="NZ_SUME01000003.1"/>
</dbReference>
<evidence type="ECO:0000313" key="4">
    <source>
        <dbReference type="Proteomes" id="UP000306808"/>
    </source>
</evidence>
<name>A0A4V6WHW1_9SPHI</name>
<comment type="similarity">
    <text evidence="1">Belongs to the SCO1/2 family.</text>
</comment>
<organism evidence="3 4">
    <name type="scientific">Sphingobacterium olei</name>
    <dbReference type="NCBI Taxonomy" id="2571155"/>
    <lineage>
        <taxon>Bacteria</taxon>
        <taxon>Pseudomonadati</taxon>
        <taxon>Bacteroidota</taxon>
        <taxon>Sphingobacteriia</taxon>
        <taxon>Sphingobacteriales</taxon>
        <taxon>Sphingobacteriaceae</taxon>
        <taxon>Sphingobacterium</taxon>
    </lineage>
</organism>
<keyword evidence="4" id="KW-1185">Reference proteome</keyword>
<proteinExistence type="inferred from homology"/>
<dbReference type="InterPro" id="IPR003782">
    <property type="entry name" value="SCO1/SenC"/>
</dbReference>
<evidence type="ECO:0000256" key="2">
    <source>
        <dbReference type="SAM" id="Phobius"/>
    </source>
</evidence>
<dbReference type="SUPFAM" id="SSF52833">
    <property type="entry name" value="Thioredoxin-like"/>
    <property type="match status" value="1"/>
</dbReference>
<dbReference type="Gene3D" id="3.40.30.10">
    <property type="entry name" value="Glutaredoxin"/>
    <property type="match status" value="1"/>
</dbReference>
<dbReference type="OrthoDB" id="9811998at2"/>
<evidence type="ECO:0000256" key="1">
    <source>
        <dbReference type="ARBA" id="ARBA00010996"/>
    </source>
</evidence>